<dbReference type="InterPro" id="IPR001680">
    <property type="entry name" value="WD40_rpt"/>
</dbReference>
<evidence type="ECO:0000313" key="1">
    <source>
        <dbReference type="EMBL" id="KAK7248733.1"/>
    </source>
</evidence>
<reference evidence="1 2" key="1">
    <citation type="submission" date="2024-03" db="EMBL/GenBank/DDBJ databases">
        <title>Aureococcus anophagefferens CCMP1851 and Kratosvirus quantuckense: Draft genome of a second virus-susceptible host strain in the model system.</title>
        <authorList>
            <person name="Chase E."/>
            <person name="Truchon A.R."/>
            <person name="Schepens W."/>
            <person name="Wilhelm S.W."/>
        </authorList>
    </citation>
    <scope>NUCLEOTIDE SEQUENCE [LARGE SCALE GENOMIC DNA]</scope>
    <source>
        <strain evidence="1 2">CCMP1851</strain>
    </source>
</reference>
<dbReference type="GO" id="GO:0045182">
    <property type="term" value="F:translation regulator activity"/>
    <property type="evidence" value="ECO:0007669"/>
    <property type="project" value="InterPro"/>
</dbReference>
<evidence type="ECO:0000313" key="2">
    <source>
        <dbReference type="Proteomes" id="UP001363151"/>
    </source>
</evidence>
<dbReference type="SUPFAM" id="SSF50978">
    <property type="entry name" value="WD40 repeat-like"/>
    <property type="match status" value="1"/>
</dbReference>
<dbReference type="InterPro" id="IPR015943">
    <property type="entry name" value="WD40/YVTN_repeat-like_dom_sf"/>
</dbReference>
<name>A0ABR1G6C9_AURAN</name>
<dbReference type="PROSITE" id="PS00678">
    <property type="entry name" value="WD_REPEATS_1"/>
    <property type="match status" value="2"/>
</dbReference>
<dbReference type="Pfam" id="PF00400">
    <property type="entry name" value="WD40"/>
    <property type="match status" value="6"/>
</dbReference>
<dbReference type="InterPro" id="IPR045223">
    <property type="entry name" value="RACK1-like"/>
</dbReference>
<sequence>MAEALTLRGTLKGHSDWVTSIATTSEDPSMILSSSRDKTVLLWALTAGGGSAEGEAYGYPRRALKGHSHFVSDVVISSDGQFALSGSWDGTLRLWELATGKTTRRFVGHTKDVLSVAFSTDNRQIVSGSRDKTVKLWNTLGECKYTISDEGHTEWVSCVRFSPSVQAPVIVSCGWDKLVKVWSLTNCKLRTNLYGHNGYLNTVTVSPDGSLCASGGKDGTAMLWDLNEGKRLYSLDAGDVIHSLVFSPNRYWLCAATTLGVKIWDLESKVVVDELKPEFPAMGKNATPPYCTCICWSADGAVLFSGYTDGLIRAWHVGA</sequence>
<dbReference type="SMART" id="SM00320">
    <property type="entry name" value="WD40"/>
    <property type="match status" value="7"/>
</dbReference>
<dbReference type="PRINTS" id="PR00320">
    <property type="entry name" value="GPROTEINBRPT"/>
</dbReference>
<gene>
    <name evidence="1" type="primary">LACK1</name>
    <name evidence="1" type="ORF">SO694_00040296</name>
</gene>
<proteinExistence type="predicted"/>
<organism evidence="1 2">
    <name type="scientific">Aureococcus anophagefferens</name>
    <name type="common">Harmful bloom alga</name>
    <dbReference type="NCBI Taxonomy" id="44056"/>
    <lineage>
        <taxon>Eukaryota</taxon>
        <taxon>Sar</taxon>
        <taxon>Stramenopiles</taxon>
        <taxon>Ochrophyta</taxon>
        <taxon>Pelagophyceae</taxon>
        <taxon>Pelagomonadales</taxon>
        <taxon>Pelagomonadaceae</taxon>
        <taxon>Aureococcus</taxon>
    </lineage>
</organism>
<dbReference type="GO" id="GO:0043022">
    <property type="term" value="F:ribosome binding"/>
    <property type="evidence" value="ECO:0007669"/>
    <property type="project" value="InterPro"/>
</dbReference>
<dbReference type="PANTHER" id="PTHR19868">
    <property type="entry name" value="RECEPTOR FOR ACTIVATED PROTEIN KINASE C RACK1"/>
    <property type="match status" value="1"/>
</dbReference>
<dbReference type="Gene3D" id="2.130.10.10">
    <property type="entry name" value="YVTN repeat-like/Quinoprotein amine dehydrogenase"/>
    <property type="match status" value="1"/>
</dbReference>
<dbReference type="KEGG" id="aaf:AURANDRAFT_37768"/>
<accession>A0ABR1G6C9</accession>
<protein>
    <submittedName>
        <fullName evidence="1">Guanine nucleotide-binding protein</fullName>
    </submittedName>
</protein>
<dbReference type="CDD" id="cd00200">
    <property type="entry name" value="WD40"/>
    <property type="match status" value="1"/>
</dbReference>
<comment type="caution">
    <text evidence="1">The sequence shown here is derived from an EMBL/GenBank/DDBJ whole genome shotgun (WGS) entry which is preliminary data.</text>
</comment>
<dbReference type="InterPro" id="IPR036322">
    <property type="entry name" value="WD40_repeat_dom_sf"/>
</dbReference>
<dbReference type="PROSITE" id="PS50294">
    <property type="entry name" value="WD_REPEATS_REGION"/>
    <property type="match status" value="5"/>
</dbReference>
<dbReference type="Proteomes" id="UP001363151">
    <property type="component" value="Unassembled WGS sequence"/>
</dbReference>
<dbReference type="PROSITE" id="PS50082">
    <property type="entry name" value="WD_REPEATS_2"/>
    <property type="match status" value="6"/>
</dbReference>
<keyword evidence="2" id="KW-1185">Reference proteome</keyword>
<dbReference type="EMBL" id="JBBJCI010000087">
    <property type="protein sequence ID" value="KAK7248733.1"/>
    <property type="molecule type" value="Genomic_DNA"/>
</dbReference>
<dbReference type="InterPro" id="IPR020472">
    <property type="entry name" value="WD40_PAC1"/>
</dbReference>
<dbReference type="InterPro" id="IPR019775">
    <property type="entry name" value="WD40_repeat_CS"/>
</dbReference>